<dbReference type="EC" id="5.4.99.27" evidence="4"/>
<evidence type="ECO:0000313" key="7">
    <source>
        <dbReference type="Proteomes" id="UP000242133"/>
    </source>
</evidence>
<dbReference type="SUPFAM" id="SSF55120">
    <property type="entry name" value="Pseudouridine synthase"/>
    <property type="match status" value="1"/>
</dbReference>
<dbReference type="InterPro" id="IPR001656">
    <property type="entry name" value="PsdUridine_synth_TruD"/>
</dbReference>
<dbReference type="AlphaFoldDB" id="A0A2P8ER71"/>
<dbReference type="PROSITE" id="PS01268">
    <property type="entry name" value="UPF0024"/>
    <property type="match status" value="1"/>
</dbReference>
<proteinExistence type="inferred from homology"/>
<keyword evidence="7" id="KW-1185">Reference proteome</keyword>
<dbReference type="Gene3D" id="3.30.2350.20">
    <property type="entry name" value="TruD, catalytic domain"/>
    <property type="match status" value="1"/>
</dbReference>
<evidence type="ECO:0000313" key="6">
    <source>
        <dbReference type="EMBL" id="PSL11961.1"/>
    </source>
</evidence>
<dbReference type="GO" id="GO:0160150">
    <property type="term" value="F:tRNA pseudouridine(13) synthase activity"/>
    <property type="evidence" value="ECO:0007669"/>
    <property type="project" value="UniProtKB-EC"/>
</dbReference>
<name>A0A2P8ER71_9GAMM</name>
<dbReference type="Pfam" id="PF01142">
    <property type="entry name" value="TruD"/>
    <property type="match status" value="1"/>
</dbReference>
<dbReference type="InterPro" id="IPR020103">
    <property type="entry name" value="PsdUridine_synth_cat_dom_sf"/>
</dbReference>
<gene>
    <name evidence="4" type="primary">truD</name>
    <name evidence="6" type="ORF">CLV44_12170</name>
</gene>
<dbReference type="Gene3D" id="3.30.2340.10">
    <property type="entry name" value="TruD, insertion domain"/>
    <property type="match status" value="1"/>
</dbReference>
<organism evidence="6 7">
    <name type="scientific">Marinobacterium halophilum</name>
    <dbReference type="NCBI Taxonomy" id="267374"/>
    <lineage>
        <taxon>Bacteria</taxon>
        <taxon>Pseudomonadati</taxon>
        <taxon>Pseudomonadota</taxon>
        <taxon>Gammaproteobacteria</taxon>
        <taxon>Oceanospirillales</taxon>
        <taxon>Oceanospirillaceae</taxon>
        <taxon>Marinobacterium</taxon>
    </lineage>
</organism>
<evidence type="ECO:0000256" key="1">
    <source>
        <dbReference type="ARBA" id="ARBA00007953"/>
    </source>
</evidence>
<evidence type="ECO:0000259" key="5">
    <source>
        <dbReference type="PROSITE" id="PS50984"/>
    </source>
</evidence>
<feature type="domain" description="TRUD" evidence="5">
    <location>
        <begin position="154"/>
        <end position="300"/>
    </location>
</feature>
<dbReference type="InterPro" id="IPR050170">
    <property type="entry name" value="TruD_pseudoU_synthase"/>
</dbReference>
<dbReference type="PANTHER" id="PTHR47811">
    <property type="entry name" value="TRNA PSEUDOURIDINE SYNTHASE D"/>
    <property type="match status" value="1"/>
</dbReference>
<feature type="active site" description="Nucleophile" evidence="4">
    <location>
        <position position="80"/>
    </location>
</feature>
<dbReference type="InterPro" id="IPR011760">
    <property type="entry name" value="PsdUridine_synth_TruD_insert"/>
</dbReference>
<dbReference type="CDD" id="cd02575">
    <property type="entry name" value="PseudoU_synth_EcTruD"/>
    <property type="match status" value="1"/>
</dbReference>
<evidence type="ECO:0000256" key="2">
    <source>
        <dbReference type="ARBA" id="ARBA00022694"/>
    </source>
</evidence>
<reference evidence="6 7" key="1">
    <citation type="submission" date="2018-03" db="EMBL/GenBank/DDBJ databases">
        <title>Genomic Encyclopedia of Archaeal and Bacterial Type Strains, Phase II (KMG-II): from individual species to whole genera.</title>
        <authorList>
            <person name="Goeker M."/>
        </authorList>
    </citation>
    <scope>NUCLEOTIDE SEQUENCE [LARGE SCALE GENOMIC DNA]</scope>
    <source>
        <strain evidence="6 7">DSM 17586</strain>
    </source>
</reference>
<dbReference type="GO" id="GO:0031119">
    <property type="term" value="P:tRNA pseudouridine synthesis"/>
    <property type="evidence" value="ECO:0007669"/>
    <property type="project" value="UniProtKB-UniRule"/>
</dbReference>
<dbReference type="InterPro" id="IPR042214">
    <property type="entry name" value="TruD_catalytic"/>
</dbReference>
<evidence type="ECO:0000256" key="4">
    <source>
        <dbReference type="HAMAP-Rule" id="MF_01082"/>
    </source>
</evidence>
<dbReference type="PANTHER" id="PTHR47811:SF1">
    <property type="entry name" value="TRNA PSEUDOURIDINE SYNTHASE D"/>
    <property type="match status" value="1"/>
</dbReference>
<evidence type="ECO:0000256" key="3">
    <source>
        <dbReference type="ARBA" id="ARBA00023235"/>
    </source>
</evidence>
<sequence>MNLNLACNWLYGEPLSRAVLRTTPDDFQVFERLPFEPDGEGEHLFLYIRKTGENTDWVARLLANFCQVSPRDVGYAGKKDRHAVTEQWFSVRLPIGRTLDWSLFGGDTIEVLKTVRHSRKLRLGALSGNRFVIRLRQVTAADDFAARIEQVRHGVPNYFGEQRFGIDGGNLIKGQALLAGTLRERQRHKKGLYISALRSWLFNQVISARIEQGYWSSILPGDVLMLNGSQSCFVATEEPDLPQRLAQGDIHLTGPMWGRGQLMTQAQAEQFESTTLQPWHALCEGLEGLGLNQERRTLRLLPLGFKAEAEGEDQWRLEFELPAGSFATSVLRELCQWHNAANEQT</sequence>
<dbReference type="InterPro" id="IPR043165">
    <property type="entry name" value="TruD_insert_sf"/>
</dbReference>
<accession>A0A2P8ER71</accession>
<dbReference type="PROSITE" id="PS50984">
    <property type="entry name" value="TRUD"/>
    <property type="match status" value="1"/>
</dbReference>
<dbReference type="GO" id="GO:0003723">
    <property type="term" value="F:RNA binding"/>
    <property type="evidence" value="ECO:0007669"/>
    <property type="project" value="InterPro"/>
</dbReference>
<dbReference type="Proteomes" id="UP000242133">
    <property type="component" value="Unassembled WGS sequence"/>
</dbReference>
<keyword evidence="2 4" id="KW-0819">tRNA processing</keyword>
<dbReference type="HAMAP" id="MF_01082">
    <property type="entry name" value="TruD"/>
    <property type="match status" value="1"/>
</dbReference>
<dbReference type="OrthoDB" id="1550679at2"/>
<protein>
    <recommendedName>
        <fullName evidence="4">tRNA pseudouridine synthase D</fullName>
        <ecNumber evidence="4">5.4.99.27</ecNumber>
    </recommendedName>
    <alternativeName>
        <fullName evidence="4">tRNA pseudouridine(13) synthase</fullName>
    </alternativeName>
    <alternativeName>
        <fullName evidence="4">tRNA pseudouridylate synthase D</fullName>
    </alternativeName>
    <alternativeName>
        <fullName evidence="4">tRNA-uridine isomerase D</fullName>
    </alternativeName>
</protein>
<comment type="function">
    <text evidence="4">Responsible for synthesis of pseudouridine from uracil-13 in transfer RNAs.</text>
</comment>
<comment type="caution">
    <text evidence="6">The sequence shown here is derived from an EMBL/GenBank/DDBJ whole genome shotgun (WGS) entry which is preliminary data.</text>
</comment>
<comment type="catalytic activity">
    <reaction evidence="4">
        <text>uridine(13) in tRNA = pseudouridine(13) in tRNA</text>
        <dbReference type="Rhea" id="RHEA:42540"/>
        <dbReference type="Rhea" id="RHEA-COMP:10105"/>
        <dbReference type="Rhea" id="RHEA-COMP:10106"/>
        <dbReference type="ChEBI" id="CHEBI:65314"/>
        <dbReference type="ChEBI" id="CHEBI:65315"/>
        <dbReference type="EC" id="5.4.99.27"/>
    </reaction>
</comment>
<dbReference type="InterPro" id="IPR020119">
    <property type="entry name" value="PsdUridine_synth_TruD_CS"/>
</dbReference>
<dbReference type="CDD" id="cd01291">
    <property type="entry name" value="PseudoU_synth"/>
    <property type="match status" value="1"/>
</dbReference>
<comment type="similarity">
    <text evidence="1 4">Belongs to the pseudouridine synthase TruD family.</text>
</comment>
<dbReference type="EMBL" id="PYGI01000021">
    <property type="protein sequence ID" value="PSL11961.1"/>
    <property type="molecule type" value="Genomic_DNA"/>
</dbReference>
<keyword evidence="3 4" id="KW-0413">Isomerase</keyword>
<dbReference type="GO" id="GO:0005829">
    <property type="term" value="C:cytosol"/>
    <property type="evidence" value="ECO:0007669"/>
    <property type="project" value="TreeGrafter"/>
</dbReference>